<keyword evidence="5" id="KW-0598">Phosphotransferase system</keyword>
<dbReference type="PANTHER" id="PTHR47738">
    <property type="entry name" value="PTS SYSTEM FRUCTOSE-LIKE EIIA COMPONENT-RELATED"/>
    <property type="match status" value="1"/>
</dbReference>
<evidence type="ECO:0000259" key="6">
    <source>
        <dbReference type="PROSITE" id="PS51094"/>
    </source>
</evidence>
<evidence type="ECO:0000313" key="9">
    <source>
        <dbReference type="Proteomes" id="UP000194737"/>
    </source>
</evidence>
<evidence type="ECO:0000313" key="7">
    <source>
        <dbReference type="EMBL" id="OTN99129.1"/>
    </source>
</evidence>
<dbReference type="GO" id="GO:0016020">
    <property type="term" value="C:membrane"/>
    <property type="evidence" value="ECO:0007669"/>
    <property type="project" value="InterPro"/>
</dbReference>
<dbReference type="Gene3D" id="3.40.930.10">
    <property type="entry name" value="Mannitol-specific EII, Chain A"/>
    <property type="match status" value="1"/>
</dbReference>
<dbReference type="Pfam" id="PF00359">
    <property type="entry name" value="PTS_EIIA_2"/>
    <property type="match status" value="1"/>
</dbReference>
<dbReference type="EMBL" id="NGLB01000001">
    <property type="protein sequence ID" value="OTN99129.1"/>
    <property type="molecule type" value="Genomic_DNA"/>
</dbReference>
<keyword evidence="3" id="KW-0762">Sugar transport</keyword>
<evidence type="ECO:0000256" key="2">
    <source>
        <dbReference type="ARBA" id="ARBA00022553"/>
    </source>
</evidence>
<keyword evidence="2" id="KW-0597">Phosphoprotein</keyword>
<dbReference type="SUPFAM" id="SSF55804">
    <property type="entry name" value="Phoshotransferase/anion transport protein"/>
    <property type="match status" value="1"/>
</dbReference>
<keyword evidence="1" id="KW-0813">Transport</keyword>
<keyword evidence="4" id="KW-0808">Transferase</keyword>
<dbReference type="EMBL" id="LEQJ01000001">
    <property type="protein sequence ID" value="RBS35592.1"/>
    <property type="molecule type" value="Genomic_DNA"/>
</dbReference>
<dbReference type="GeneID" id="66496813"/>
<dbReference type="GO" id="GO:0009401">
    <property type="term" value="P:phosphoenolpyruvate-dependent sugar phosphotransferase system"/>
    <property type="evidence" value="ECO:0007669"/>
    <property type="project" value="UniProtKB-KW"/>
</dbReference>
<proteinExistence type="predicted"/>
<evidence type="ECO:0000313" key="8">
    <source>
        <dbReference type="EMBL" id="RBS35592.1"/>
    </source>
</evidence>
<protein>
    <recommendedName>
        <fullName evidence="6">PTS EIIA type-2 domain-containing protein</fullName>
    </recommendedName>
</protein>
<gene>
    <name evidence="7" type="ORF">A5804_000615</name>
    <name evidence="8" type="ORF">EB12_00154</name>
</gene>
<comment type="caution">
    <text evidence="8">The sequence shown here is derived from an EMBL/GenBank/DDBJ whole genome shotgun (WGS) entry which is preliminary data.</text>
</comment>
<dbReference type="InterPro" id="IPR051541">
    <property type="entry name" value="PTS_SugarTrans_NitroReg"/>
</dbReference>
<dbReference type="InterPro" id="IPR016152">
    <property type="entry name" value="PTrfase/Anion_transptr"/>
</dbReference>
<organism evidence="8 10">
    <name type="scientific">Enterococcus faecium</name>
    <name type="common">Streptococcus faecium</name>
    <dbReference type="NCBI Taxonomy" id="1352"/>
    <lineage>
        <taxon>Bacteria</taxon>
        <taxon>Bacillati</taxon>
        <taxon>Bacillota</taxon>
        <taxon>Bacilli</taxon>
        <taxon>Lactobacillales</taxon>
        <taxon>Enterococcaceae</taxon>
        <taxon>Enterococcus</taxon>
    </lineage>
</organism>
<dbReference type="Proteomes" id="UP000253144">
    <property type="component" value="Unassembled WGS sequence"/>
</dbReference>
<evidence type="ECO:0000256" key="3">
    <source>
        <dbReference type="ARBA" id="ARBA00022597"/>
    </source>
</evidence>
<reference evidence="8 10" key="1">
    <citation type="submission" date="2015-06" db="EMBL/GenBank/DDBJ databases">
        <title>The Genome Sequence of Enterococcus faecium 131EA1.</title>
        <authorList>
            <consortium name="The Broad Institute Genomics Platform"/>
            <consortium name="The Broad Institute Genome Sequencing Center for Infectious Disease"/>
            <person name="Earl A.M."/>
            <person name="Van Tyne D."/>
            <person name="Lebreton F."/>
            <person name="Saavedra J.T."/>
            <person name="Gilmore M.S."/>
            <person name="Manson Mcguire A."/>
            <person name="Clock S."/>
            <person name="Crupain M."/>
            <person name="Rangan U."/>
            <person name="Young S."/>
            <person name="Abouelleil A."/>
            <person name="Cao P."/>
            <person name="Chapman S.B."/>
            <person name="Griggs A."/>
            <person name="Priest M."/>
            <person name="Shea T."/>
            <person name="Wortman J."/>
            <person name="Nusbaum C."/>
            <person name="Birren B."/>
        </authorList>
    </citation>
    <scope>NUCLEOTIDE SEQUENCE [LARGE SCALE GENOMIC DNA]</scope>
    <source>
        <strain evidence="8 10">131EA1</strain>
    </source>
</reference>
<dbReference type="PROSITE" id="PS51094">
    <property type="entry name" value="PTS_EIIA_TYPE_2"/>
    <property type="match status" value="1"/>
</dbReference>
<accession>A0A133MRA1</accession>
<dbReference type="PROSITE" id="PS00372">
    <property type="entry name" value="PTS_EIIA_TYPE_2_HIS"/>
    <property type="match status" value="1"/>
</dbReference>
<name>A0A133MRA1_ENTFC</name>
<evidence type="ECO:0000256" key="1">
    <source>
        <dbReference type="ARBA" id="ARBA00022448"/>
    </source>
</evidence>
<sequence length="149" mass="16652">MTQVIYEELLIIQSKAQTKRQILKELTKLMTDKGVITDTESFLDDVYQREAEGATGIGQGIAIPHGKSPSVRQTVIAAATLADPIPWETLDDRPVEIVILFAVQEGDKNKGHLQLLQKIAVLLARERFIKELKKAASIEELYILLTQND</sequence>
<dbReference type="GO" id="GO:0008982">
    <property type="term" value="F:protein-N(PI)-phosphohistidine-sugar phosphotransferase activity"/>
    <property type="evidence" value="ECO:0007669"/>
    <property type="project" value="InterPro"/>
</dbReference>
<dbReference type="NCBIfam" id="TIGR00848">
    <property type="entry name" value="fruA"/>
    <property type="match status" value="1"/>
</dbReference>
<dbReference type="RefSeq" id="WP_002293614.1">
    <property type="nucleotide sequence ID" value="NZ_CABGIO010000014.1"/>
</dbReference>
<dbReference type="AlphaFoldDB" id="A0A133MRA1"/>
<feature type="domain" description="PTS EIIA type-2" evidence="6">
    <location>
        <begin position="3"/>
        <end position="148"/>
    </location>
</feature>
<dbReference type="InterPro" id="IPR002178">
    <property type="entry name" value="PTS_EIIA_type-2_dom"/>
</dbReference>
<dbReference type="CDD" id="cd00211">
    <property type="entry name" value="PTS_IIA_fru"/>
    <property type="match status" value="1"/>
</dbReference>
<dbReference type="Proteomes" id="UP000194737">
    <property type="component" value="Unassembled WGS sequence"/>
</dbReference>
<dbReference type="InterPro" id="IPR004715">
    <property type="entry name" value="PTS_IIA_fruc"/>
</dbReference>
<reference evidence="7 9" key="2">
    <citation type="submission" date="2017-05" db="EMBL/GenBank/DDBJ databases">
        <title>The Genome Sequence of Enterococcus faecium 6F2_DIV0138.</title>
        <authorList>
            <consortium name="The Broad Institute Genomics Platform"/>
            <consortium name="The Broad Institute Genomic Center for Infectious Diseases"/>
            <person name="Earl A."/>
            <person name="Manson A."/>
            <person name="Schwartman J."/>
            <person name="Gilmore M."/>
            <person name="Abouelleil A."/>
            <person name="Cao P."/>
            <person name="Chapman S."/>
            <person name="Cusick C."/>
            <person name="Shea T."/>
            <person name="Young S."/>
            <person name="Neafsey D."/>
            <person name="Nusbaum C."/>
            <person name="Birren B."/>
        </authorList>
    </citation>
    <scope>NUCLEOTIDE SEQUENCE [LARGE SCALE GENOMIC DNA]</scope>
    <source>
        <strain evidence="7 9">6F2_DIV0138</strain>
    </source>
</reference>
<evidence type="ECO:0000313" key="10">
    <source>
        <dbReference type="Proteomes" id="UP000253144"/>
    </source>
</evidence>
<dbReference type="PANTHER" id="PTHR47738:SF2">
    <property type="entry name" value="PTS SYSTEM FRUCTOSE-LIKE EIIA COMPONENT"/>
    <property type="match status" value="1"/>
</dbReference>
<evidence type="ECO:0000256" key="4">
    <source>
        <dbReference type="ARBA" id="ARBA00022679"/>
    </source>
</evidence>
<evidence type="ECO:0000256" key="5">
    <source>
        <dbReference type="ARBA" id="ARBA00022683"/>
    </source>
</evidence>